<dbReference type="AlphaFoldDB" id="A0A1Y3BJV4"/>
<proteinExistence type="predicted"/>
<feature type="region of interest" description="Disordered" evidence="1">
    <location>
        <begin position="1"/>
        <end position="28"/>
    </location>
</feature>
<feature type="compositionally biased region" description="Polar residues" evidence="1">
    <location>
        <begin position="16"/>
        <end position="28"/>
    </location>
</feature>
<keyword evidence="3" id="KW-1185">Reference proteome</keyword>
<organism evidence="2 3">
    <name type="scientific">Euroglyphus maynei</name>
    <name type="common">Mayne's house dust mite</name>
    <dbReference type="NCBI Taxonomy" id="6958"/>
    <lineage>
        <taxon>Eukaryota</taxon>
        <taxon>Metazoa</taxon>
        <taxon>Ecdysozoa</taxon>
        <taxon>Arthropoda</taxon>
        <taxon>Chelicerata</taxon>
        <taxon>Arachnida</taxon>
        <taxon>Acari</taxon>
        <taxon>Acariformes</taxon>
        <taxon>Sarcoptiformes</taxon>
        <taxon>Astigmata</taxon>
        <taxon>Psoroptidia</taxon>
        <taxon>Analgoidea</taxon>
        <taxon>Pyroglyphidae</taxon>
        <taxon>Pyroglyphinae</taxon>
        <taxon>Euroglyphus</taxon>
    </lineage>
</organism>
<dbReference type="EMBL" id="MUJZ01019097">
    <property type="protein sequence ID" value="OTF80274.1"/>
    <property type="molecule type" value="Genomic_DNA"/>
</dbReference>
<feature type="non-terminal residue" evidence="2">
    <location>
        <position position="1"/>
    </location>
</feature>
<protein>
    <submittedName>
        <fullName evidence="2">Uncharacterized protein</fullName>
    </submittedName>
</protein>
<gene>
    <name evidence="2" type="ORF">BLA29_011615</name>
</gene>
<accession>A0A1Y3BJV4</accession>
<reference evidence="2 3" key="1">
    <citation type="submission" date="2017-03" db="EMBL/GenBank/DDBJ databases">
        <title>Genome Survey of Euroglyphus maynei.</title>
        <authorList>
            <person name="Arlian L.G."/>
            <person name="Morgan M.S."/>
            <person name="Rider S.D."/>
        </authorList>
    </citation>
    <scope>NUCLEOTIDE SEQUENCE [LARGE SCALE GENOMIC DNA]</scope>
    <source>
        <strain evidence="2">Arlian Lab</strain>
        <tissue evidence="2">Whole body</tissue>
    </source>
</reference>
<dbReference type="Proteomes" id="UP000194236">
    <property type="component" value="Unassembled WGS sequence"/>
</dbReference>
<sequence length="202" mass="23064">DDDDDETPSPLPNTKDAPQNQSTANLSHAVSISNISRVSSRIDKTFKQMATRIQVASKLSMAKRKDENNIINAGTLLDEPNSRSKSMKKIHKQSSPFTKQFYHDHDGIVKEGVISGGNLIFDIDYPLDSKKIISRPYIYLTADVEMKNITNVLFNEWHLSIPRIALFLLSDPDHFRAWNNSRQMASLRTGVIKVFYLFYLKY</sequence>
<comment type="caution">
    <text evidence="2">The sequence shown here is derived from an EMBL/GenBank/DDBJ whole genome shotgun (WGS) entry which is preliminary data.</text>
</comment>
<evidence type="ECO:0000313" key="2">
    <source>
        <dbReference type="EMBL" id="OTF80274.1"/>
    </source>
</evidence>
<name>A0A1Y3BJV4_EURMA</name>
<evidence type="ECO:0000256" key="1">
    <source>
        <dbReference type="SAM" id="MobiDB-lite"/>
    </source>
</evidence>
<evidence type="ECO:0000313" key="3">
    <source>
        <dbReference type="Proteomes" id="UP000194236"/>
    </source>
</evidence>